<dbReference type="SUPFAM" id="SSF49899">
    <property type="entry name" value="Concanavalin A-like lectins/glucanases"/>
    <property type="match status" value="1"/>
</dbReference>
<dbReference type="PANTHER" id="PTHR10963">
    <property type="entry name" value="GLYCOSYL HYDROLASE-RELATED"/>
    <property type="match status" value="1"/>
</dbReference>
<dbReference type="GO" id="GO:0004553">
    <property type="term" value="F:hydrolase activity, hydrolyzing O-glycosyl compounds"/>
    <property type="evidence" value="ECO:0007669"/>
    <property type="project" value="InterPro"/>
</dbReference>
<dbReference type="AlphaFoldDB" id="A0A844YEF7"/>
<reference evidence="4 5" key="1">
    <citation type="submission" date="2019-12" db="EMBL/GenBank/DDBJ databases">
        <title>Genomic-based taxomic classification of the family Erythrobacteraceae.</title>
        <authorList>
            <person name="Xu L."/>
        </authorList>
    </citation>
    <scope>NUCLEOTIDE SEQUENCE [LARGE SCALE GENOMIC DNA]</scope>
    <source>
        <strain evidence="4 5">MCCC 1A09965</strain>
    </source>
</reference>
<dbReference type="OrthoDB" id="9809583at2"/>
<comment type="caution">
    <text evidence="4">The sequence shown here is derived from an EMBL/GenBank/DDBJ whole genome shotgun (WGS) entry which is preliminary data.</text>
</comment>
<dbReference type="Proteomes" id="UP000445582">
    <property type="component" value="Unassembled WGS sequence"/>
</dbReference>
<evidence type="ECO:0000256" key="1">
    <source>
        <dbReference type="ARBA" id="ARBA00006865"/>
    </source>
</evidence>
<dbReference type="PANTHER" id="PTHR10963:SF55">
    <property type="entry name" value="GLYCOSIDE HYDROLASE FAMILY 16 PROTEIN"/>
    <property type="match status" value="1"/>
</dbReference>
<gene>
    <name evidence="4" type="ORF">GRI48_05850</name>
</gene>
<accession>A0A844YEF7</accession>
<dbReference type="InterPro" id="IPR013320">
    <property type="entry name" value="ConA-like_dom_sf"/>
</dbReference>
<name>A0A844YEF7_9SPHN</name>
<dbReference type="GO" id="GO:0005975">
    <property type="term" value="P:carbohydrate metabolic process"/>
    <property type="evidence" value="ECO:0007669"/>
    <property type="project" value="InterPro"/>
</dbReference>
<dbReference type="Gene3D" id="2.60.120.200">
    <property type="match status" value="1"/>
</dbReference>
<evidence type="ECO:0000313" key="4">
    <source>
        <dbReference type="EMBL" id="MXO62531.1"/>
    </source>
</evidence>
<dbReference type="EMBL" id="WTYN01000001">
    <property type="protein sequence ID" value="MXO62531.1"/>
    <property type="molecule type" value="Genomic_DNA"/>
</dbReference>
<dbReference type="PROSITE" id="PS51762">
    <property type="entry name" value="GH16_2"/>
    <property type="match status" value="1"/>
</dbReference>
<keyword evidence="4" id="KW-0378">Hydrolase</keyword>
<dbReference type="InterPro" id="IPR050546">
    <property type="entry name" value="Glycosyl_Hydrlase_16"/>
</dbReference>
<proteinExistence type="inferred from homology"/>
<keyword evidence="5" id="KW-1185">Reference proteome</keyword>
<evidence type="ECO:0000256" key="2">
    <source>
        <dbReference type="SAM" id="MobiDB-lite"/>
    </source>
</evidence>
<organism evidence="4 5">
    <name type="scientific">Qipengyuania oceanensis</name>
    <dbReference type="NCBI Taxonomy" id="1463597"/>
    <lineage>
        <taxon>Bacteria</taxon>
        <taxon>Pseudomonadati</taxon>
        <taxon>Pseudomonadota</taxon>
        <taxon>Alphaproteobacteria</taxon>
        <taxon>Sphingomonadales</taxon>
        <taxon>Erythrobacteraceae</taxon>
        <taxon>Qipengyuania</taxon>
    </lineage>
</organism>
<feature type="region of interest" description="Disordered" evidence="2">
    <location>
        <begin position="244"/>
        <end position="263"/>
    </location>
</feature>
<evidence type="ECO:0000259" key="3">
    <source>
        <dbReference type="PROSITE" id="PS51762"/>
    </source>
</evidence>
<feature type="domain" description="GH16" evidence="3">
    <location>
        <begin position="10"/>
        <end position="242"/>
    </location>
</feature>
<evidence type="ECO:0000313" key="5">
    <source>
        <dbReference type="Proteomes" id="UP000445582"/>
    </source>
</evidence>
<dbReference type="Pfam" id="PF00722">
    <property type="entry name" value="Glyco_hydro_16"/>
    <property type="match status" value="1"/>
</dbReference>
<dbReference type="CDD" id="cd08023">
    <property type="entry name" value="GH16_laminarinase_like"/>
    <property type="match status" value="1"/>
</dbReference>
<comment type="similarity">
    <text evidence="1">Belongs to the glycosyl hydrolase 16 family.</text>
</comment>
<protein>
    <submittedName>
        <fullName evidence="4">Family 16 glycosylhydrolase</fullName>
    </submittedName>
</protein>
<sequence>MRAFDLVFADEFDDLSVNPWLLENKRWIAHTPWNGDFGDARFLNPGPDGPFAIENGKLAITARKTRPDRWGSGLLAAGDKTGAGTGERFGYFEARMKMPPGPGLWPAFWLVSLRPTSVKSPKIEIDVVEYYGHRTHTYSLAMHVWKLREEDGSNRSTGDRIPVSPGSLTQRFHTYGVEVDPKWVTYYLDRREVARFPTPAEHHDPLHPIVNLAMGPGYPIDRTPDPSTLYVDYVRIYSRVAPAGDRECGTPQSSERMEIDAKD</sequence>
<dbReference type="InterPro" id="IPR000757">
    <property type="entry name" value="Beta-glucanase-like"/>
</dbReference>